<keyword evidence="1" id="KW-0812">Transmembrane</keyword>
<keyword evidence="1" id="KW-0472">Membrane</keyword>
<dbReference type="InterPro" id="IPR050697">
    <property type="entry name" value="Adenylyl/Guanylyl_Cyclase_3/4"/>
</dbReference>
<dbReference type="PANTHER" id="PTHR43081">
    <property type="entry name" value="ADENYLATE CYCLASE, TERMINAL-DIFFERENTIATION SPECIFIC-RELATED"/>
    <property type="match status" value="1"/>
</dbReference>
<gene>
    <name evidence="3" type="ORF">ACFOWS_13750</name>
</gene>
<keyword evidence="4" id="KW-1185">Reference proteome</keyword>
<keyword evidence="1" id="KW-1133">Transmembrane helix</keyword>
<feature type="transmembrane region" description="Helical" evidence="1">
    <location>
        <begin position="82"/>
        <end position="107"/>
    </location>
</feature>
<dbReference type="InterPro" id="IPR029787">
    <property type="entry name" value="Nucleotide_cyclase"/>
</dbReference>
<dbReference type="SUPFAM" id="SSF55073">
    <property type="entry name" value="Nucleotide cyclase"/>
    <property type="match status" value="1"/>
</dbReference>
<dbReference type="Proteomes" id="UP001595841">
    <property type="component" value="Unassembled WGS sequence"/>
</dbReference>
<dbReference type="CDD" id="cd07302">
    <property type="entry name" value="CHD"/>
    <property type="match status" value="1"/>
</dbReference>
<dbReference type="RefSeq" id="WP_379765529.1">
    <property type="nucleotide sequence ID" value="NZ_JBHSCL010000007.1"/>
</dbReference>
<feature type="transmembrane region" description="Helical" evidence="1">
    <location>
        <begin position="50"/>
        <end position="70"/>
    </location>
</feature>
<feature type="transmembrane region" description="Helical" evidence="1">
    <location>
        <begin position="127"/>
        <end position="150"/>
    </location>
</feature>
<dbReference type="PROSITE" id="PS50125">
    <property type="entry name" value="GUANYLATE_CYCLASE_2"/>
    <property type="match status" value="1"/>
</dbReference>
<sequence length="351" mass="39462">MAFPLTNKRRWRILRFYCIGWTLAFVFLSIVRGVGTTEMGSLKFDTTSSLLISVTLGPIMGLISGIGQILTEERVQQYRSLISLLIFRFIYGVVFLALLILGAYAVYQLYFGTTLDLVAFAIDDGSAAIYFYVLSVDVFLTLLRQINLMLGEGNLRKLMQGKFYTPREEERIFMFLDLSSSTQLAEQLGHLNYSLLIQDCFNDLGNALANNSAEIYQYVGDEAVLTWTLKNGLKNDSCLKAFYDFKSTLEKKRGYYEKKYGVLPFFKAGMHTGMVTVTEVGKYKKEIAYHGDTLNTAARIQEQCNSLGSELLISETLVNLFNSSTYSFAALGSISLKGKEEKVVLFAVSQI</sequence>
<comment type="caution">
    <text evidence="3">The sequence shown here is derived from an EMBL/GenBank/DDBJ whole genome shotgun (WGS) entry which is preliminary data.</text>
</comment>
<dbReference type="InterPro" id="IPR001054">
    <property type="entry name" value="A/G_cyclase"/>
</dbReference>
<evidence type="ECO:0000313" key="3">
    <source>
        <dbReference type="EMBL" id="MFC4221210.1"/>
    </source>
</evidence>
<name>A0ABV8PPV5_9FLAO</name>
<protein>
    <submittedName>
        <fullName evidence="3">Adenylate/guanylate cyclase domain-containing protein</fullName>
    </submittedName>
</protein>
<feature type="domain" description="Guanylate cyclase" evidence="2">
    <location>
        <begin position="172"/>
        <end position="301"/>
    </location>
</feature>
<reference evidence="4" key="1">
    <citation type="journal article" date="2019" name="Int. J. Syst. Evol. Microbiol.">
        <title>The Global Catalogue of Microorganisms (GCM) 10K type strain sequencing project: providing services to taxonomists for standard genome sequencing and annotation.</title>
        <authorList>
            <consortium name="The Broad Institute Genomics Platform"/>
            <consortium name="The Broad Institute Genome Sequencing Center for Infectious Disease"/>
            <person name="Wu L."/>
            <person name="Ma J."/>
        </authorList>
    </citation>
    <scope>NUCLEOTIDE SEQUENCE [LARGE SCALE GENOMIC DNA]</scope>
    <source>
        <strain evidence="4">CGMCC 1.15774</strain>
    </source>
</reference>
<accession>A0ABV8PPV5</accession>
<proteinExistence type="predicted"/>
<feature type="transmembrane region" description="Helical" evidence="1">
    <location>
        <begin position="12"/>
        <end position="30"/>
    </location>
</feature>
<evidence type="ECO:0000256" key="1">
    <source>
        <dbReference type="SAM" id="Phobius"/>
    </source>
</evidence>
<dbReference type="Pfam" id="PF00211">
    <property type="entry name" value="Guanylate_cyc"/>
    <property type="match status" value="1"/>
</dbReference>
<organism evidence="3 4">
    <name type="scientific">Flagellimonas marina</name>
    <dbReference type="NCBI Taxonomy" id="1775168"/>
    <lineage>
        <taxon>Bacteria</taxon>
        <taxon>Pseudomonadati</taxon>
        <taxon>Bacteroidota</taxon>
        <taxon>Flavobacteriia</taxon>
        <taxon>Flavobacteriales</taxon>
        <taxon>Flavobacteriaceae</taxon>
        <taxon>Flagellimonas</taxon>
    </lineage>
</organism>
<evidence type="ECO:0000259" key="2">
    <source>
        <dbReference type="PROSITE" id="PS50125"/>
    </source>
</evidence>
<dbReference type="PANTHER" id="PTHR43081:SF1">
    <property type="entry name" value="ADENYLATE CYCLASE, TERMINAL-DIFFERENTIATION SPECIFIC"/>
    <property type="match status" value="1"/>
</dbReference>
<dbReference type="EMBL" id="JBHSCL010000007">
    <property type="protein sequence ID" value="MFC4221210.1"/>
    <property type="molecule type" value="Genomic_DNA"/>
</dbReference>
<evidence type="ECO:0000313" key="4">
    <source>
        <dbReference type="Proteomes" id="UP001595841"/>
    </source>
</evidence>
<dbReference type="Gene3D" id="3.30.70.1230">
    <property type="entry name" value="Nucleotide cyclase"/>
    <property type="match status" value="1"/>
</dbReference>